<evidence type="ECO:0000313" key="5">
    <source>
        <dbReference type="Proteomes" id="UP000199205"/>
    </source>
</evidence>
<evidence type="ECO:0000256" key="2">
    <source>
        <dbReference type="ARBA" id="ARBA00023002"/>
    </source>
</evidence>
<dbReference type="PROSITE" id="PS00061">
    <property type="entry name" value="ADH_SHORT"/>
    <property type="match status" value="1"/>
</dbReference>
<dbReference type="RefSeq" id="WP_037198028.1">
    <property type="nucleotide sequence ID" value="NZ_FMAF01000009.1"/>
</dbReference>
<dbReference type="PANTHER" id="PTHR43669">
    <property type="entry name" value="5-KETO-D-GLUCONATE 5-REDUCTASE"/>
    <property type="match status" value="1"/>
</dbReference>
<dbReference type="EMBL" id="FMAF01000009">
    <property type="protein sequence ID" value="SCB36590.1"/>
    <property type="molecule type" value="Genomic_DNA"/>
</dbReference>
<proteinExistence type="inferred from homology"/>
<dbReference type="InterPro" id="IPR036291">
    <property type="entry name" value="NAD(P)-bd_dom_sf"/>
</dbReference>
<dbReference type="CDD" id="cd05233">
    <property type="entry name" value="SDR_c"/>
    <property type="match status" value="1"/>
</dbReference>
<evidence type="ECO:0000256" key="1">
    <source>
        <dbReference type="ARBA" id="ARBA00006484"/>
    </source>
</evidence>
<dbReference type="InterPro" id="IPR002347">
    <property type="entry name" value="SDR_fam"/>
</dbReference>
<dbReference type="AlphaFoldDB" id="A0A1C3W999"/>
<dbReference type="GO" id="GO:0016491">
    <property type="term" value="F:oxidoreductase activity"/>
    <property type="evidence" value="ECO:0007669"/>
    <property type="project" value="UniProtKB-KW"/>
</dbReference>
<dbReference type="Gene3D" id="3.40.50.720">
    <property type="entry name" value="NAD(P)-binding Rossmann-like Domain"/>
    <property type="match status" value="1"/>
</dbReference>
<protein>
    <submittedName>
        <fullName evidence="4">NAD(P)-dependent dehydrogenase, short-chain alcohol dehydrogenase family</fullName>
    </submittedName>
</protein>
<dbReference type="Pfam" id="PF13561">
    <property type="entry name" value="adh_short_C2"/>
    <property type="match status" value="1"/>
</dbReference>
<evidence type="ECO:0000313" key="4">
    <source>
        <dbReference type="EMBL" id="SCB36590.1"/>
    </source>
</evidence>
<dbReference type="PRINTS" id="PR00081">
    <property type="entry name" value="GDHRDH"/>
</dbReference>
<keyword evidence="2" id="KW-0560">Oxidoreductase</keyword>
<keyword evidence="3" id="KW-0812">Transmembrane</keyword>
<evidence type="ECO:0000256" key="3">
    <source>
        <dbReference type="SAM" id="Phobius"/>
    </source>
</evidence>
<organism evidence="4 5">
    <name type="scientific">Rhizobium lusitanum</name>
    <dbReference type="NCBI Taxonomy" id="293958"/>
    <lineage>
        <taxon>Bacteria</taxon>
        <taxon>Pseudomonadati</taxon>
        <taxon>Pseudomonadota</taxon>
        <taxon>Alphaproteobacteria</taxon>
        <taxon>Hyphomicrobiales</taxon>
        <taxon>Rhizobiaceae</taxon>
        <taxon>Rhizobium/Agrobacterium group</taxon>
        <taxon>Rhizobium</taxon>
    </lineage>
</organism>
<name>A0A1C3W999_9HYPH</name>
<comment type="similarity">
    <text evidence="1">Belongs to the short-chain dehydrogenases/reductases (SDR) family.</text>
</comment>
<dbReference type="PANTHER" id="PTHR43669:SF3">
    <property type="entry name" value="ALCOHOL DEHYDROGENASE, PUTATIVE (AFU_ORTHOLOGUE AFUA_3G03445)-RELATED"/>
    <property type="match status" value="1"/>
</dbReference>
<dbReference type="Proteomes" id="UP000199205">
    <property type="component" value="Unassembled WGS sequence"/>
</dbReference>
<keyword evidence="3" id="KW-0472">Membrane</keyword>
<gene>
    <name evidence="4" type="ORF">GA0061101_10991</name>
</gene>
<feature type="transmembrane region" description="Helical" evidence="3">
    <location>
        <begin position="12"/>
        <end position="31"/>
    </location>
</feature>
<sequence>MTTASDPSLSRLAGRIVMITGAASGIGVAIARRCVAEGASVVCADHTEGLINLLAAELGSSAIAVGCDVTDGRSMEHALGRVRDRFGRLDGLVHNAAAPSLDGTVVDLSEEQWRRELDVSLTGAFLTAKFALPLMVEAGGGSVVLVASQFAHVATGKAVAYCAAKAGLVHLAKAMAIDHADDGIRVNSLSPGAVATSRLLQRWPDLEAANRQLGPAHLLGRIAKPDEIAAATAFLLSADASFVTGTDLLVDGGYAVR</sequence>
<keyword evidence="3" id="KW-1133">Transmembrane helix</keyword>
<accession>A0A1C3W999</accession>
<dbReference type="FunFam" id="3.40.50.720:FF:000084">
    <property type="entry name" value="Short-chain dehydrogenase reductase"/>
    <property type="match status" value="1"/>
</dbReference>
<dbReference type="SUPFAM" id="SSF51735">
    <property type="entry name" value="NAD(P)-binding Rossmann-fold domains"/>
    <property type="match status" value="1"/>
</dbReference>
<dbReference type="InterPro" id="IPR020904">
    <property type="entry name" value="Sc_DH/Rdtase_CS"/>
</dbReference>
<dbReference type="OrthoDB" id="7568484at2"/>
<reference evidence="4 5" key="1">
    <citation type="submission" date="2016-08" db="EMBL/GenBank/DDBJ databases">
        <authorList>
            <person name="Seilhamer J.J."/>
        </authorList>
    </citation>
    <scope>NUCLEOTIDE SEQUENCE [LARGE SCALE GENOMIC DNA]</scope>
    <source>
        <strain evidence="4 5">P1-7</strain>
    </source>
</reference>
<dbReference type="PRINTS" id="PR00080">
    <property type="entry name" value="SDRFAMILY"/>
</dbReference>